<dbReference type="AlphaFoldDB" id="A0A1T2KSW4"/>
<dbReference type="EMBL" id="MPRK01000364">
    <property type="protein sequence ID" value="OOZ35902.1"/>
    <property type="molecule type" value="Genomic_DNA"/>
</dbReference>
<reference evidence="1 2" key="1">
    <citation type="submission" date="2016-11" db="EMBL/GenBank/DDBJ databases">
        <title>Mixed transmission modes and dynamic genome evolution in an obligate animal-bacterial symbiosis.</title>
        <authorList>
            <person name="Russell S.L."/>
            <person name="Corbett-Detig R.B."/>
            <person name="Cavanaugh C.M."/>
        </authorList>
    </citation>
    <scope>NUCLEOTIDE SEQUENCE [LARGE SCALE GENOMIC DNA]</scope>
    <source>
        <strain evidence="1">Sp-SM6</strain>
    </source>
</reference>
<evidence type="ECO:0000313" key="2">
    <source>
        <dbReference type="Proteomes" id="UP000190198"/>
    </source>
</evidence>
<proteinExistence type="predicted"/>
<dbReference type="Proteomes" id="UP000190198">
    <property type="component" value="Unassembled WGS sequence"/>
</dbReference>
<protein>
    <submittedName>
        <fullName evidence="1">Uncharacterized protein</fullName>
    </submittedName>
</protein>
<accession>A0A1T2KSW4</accession>
<comment type="caution">
    <text evidence="1">The sequence shown here is derived from an EMBL/GenBank/DDBJ whole genome shotgun (WGS) entry which is preliminary data.</text>
</comment>
<name>A0A1T2KSW4_9GAMM</name>
<organism evidence="1 2">
    <name type="scientific">Solemya elarraichensis gill symbiont</name>
    <dbReference type="NCBI Taxonomy" id="1918949"/>
    <lineage>
        <taxon>Bacteria</taxon>
        <taxon>Pseudomonadati</taxon>
        <taxon>Pseudomonadota</taxon>
        <taxon>Gammaproteobacteria</taxon>
        <taxon>sulfur-oxidizing symbionts</taxon>
    </lineage>
</organism>
<evidence type="ECO:0000313" key="1">
    <source>
        <dbReference type="EMBL" id="OOZ35902.1"/>
    </source>
</evidence>
<keyword evidence="2" id="KW-1185">Reference proteome</keyword>
<sequence length="111" mass="13197">MYINSEESSSYFPENEVYHFKVHLKTPNICKETILNGSQQPLMRRLERNVKNGWSYVLDPVIYLPVKRKEITELEVYIKTTDDTFASLLDSPLHLTLHFKQYPFWGDHESF</sequence>
<gene>
    <name evidence="1" type="ORF">BOW52_11065</name>
</gene>